<dbReference type="CDD" id="cd00041">
    <property type="entry name" value="CUB"/>
    <property type="match status" value="1"/>
</dbReference>
<keyword evidence="7" id="KW-1185">Reference proteome</keyword>
<dbReference type="SUPFAM" id="SSF49854">
    <property type="entry name" value="Spermadhesin, CUB domain"/>
    <property type="match status" value="2"/>
</dbReference>
<dbReference type="InterPro" id="IPR000859">
    <property type="entry name" value="CUB_dom"/>
</dbReference>
<evidence type="ECO:0000259" key="5">
    <source>
        <dbReference type="PROSITE" id="PS01180"/>
    </source>
</evidence>
<feature type="domain" description="CUB" evidence="5">
    <location>
        <begin position="45"/>
        <end position="192"/>
    </location>
</feature>
<feature type="domain" description="CUB" evidence="5">
    <location>
        <begin position="271"/>
        <end position="396"/>
    </location>
</feature>
<comment type="caution">
    <text evidence="2">Lacks conserved residue(s) required for the propagation of feature annotation.</text>
</comment>
<feature type="compositionally biased region" description="Low complexity" evidence="3">
    <location>
        <begin position="442"/>
        <end position="479"/>
    </location>
</feature>
<gene>
    <name evidence="6" type="ORF">DGAL_LOCUS9595</name>
</gene>
<dbReference type="SMART" id="SM00042">
    <property type="entry name" value="CUB"/>
    <property type="match status" value="1"/>
</dbReference>
<feature type="compositionally biased region" description="Low complexity" evidence="3">
    <location>
        <begin position="557"/>
        <end position="567"/>
    </location>
</feature>
<feature type="compositionally biased region" description="Polar residues" evidence="3">
    <location>
        <begin position="189"/>
        <end position="206"/>
    </location>
</feature>
<dbReference type="Proteomes" id="UP000789390">
    <property type="component" value="Unassembled WGS sequence"/>
</dbReference>
<dbReference type="Pfam" id="PF00431">
    <property type="entry name" value="CUB"/>
    <property type="match status" value="1"/>
</dbReference>
<evidence type="ECO:0000256" key="3">
    <source>
        <dbReference type="SAM" id="MobiDB-lite"/>
    </source>
</evidence>
<dbReference type="PANTHER" id="PTHR47537:SF6">
    <property type="entry name" value="CUB DOMAIN-CONTAINING PROTEIN"/>
    <property type="match status" value="1"/>
</dbReference>
<evidence type="ECO:0000313" key="7">
    <source>
        <dbReference type="Proteomes" id="UP000789390"/>
    </source>
</evidence>
<feature type="compositionally biased region" description="Low complexity" evidence="3">
    <location>
        <begin position="494"/>
        <end position="531"/>
    </location>
</feature>
<name>A0A8J2WJ88_9CRUS</name>
<dbReference type="PROSITE" id="PS01180">
    <property type="entry name" value="CUB"/>
    <property type="match status" value="2"/>
</dbReference>
<keyword evidence="4" id="KW-0472">Membrane</keyword>
<sequence length="567" mass="61297">MVELVAVSITIKPDRLLWRYWLVTTSILLVLPLFTMAGGLIHPGCECVEYSSTFGQPFGQFTSPDFPKPYDPGIGCVLYTFMAPVPPATLSSGTISSSWIVELTITSLNLPQTATCGDGDHLSLYLHLDRSEVNERTPSNGRVCSMPAKRSGRYGSTPLRYYSAKSTLVLAFHTGKRTGQQPSGITATVTANQQQQGTSSAKMTSPSDHHGDVGPTFSSSTTTTNSSGPYGFKGTYRFIRKSKFRSDGQRIAGSTCDYQFISIGGGGSGGSSHLLSTSRHDQQQQQVNKFYSPLYPSLYPPRSRCLYHFYGRYQERVKIHFEKLILGDEDVSCLWSEDGVKVYDGGDVQSPVIAHLCGVIHHAEIWSSSSSLLVEFYSSNSSDHTYDGFEARYNFLPAARGSDEEDDIIDDDDDDMEEEEDNEDSFVDPPGVTSPSTWSALTTATPVVVSTTPSTTTTSTTRRRTSTISTTSRTTVSRPMNATTTPSIRKGVQTMSTATTTTTTTRAPSTATSTRVTASKSTTITSSKTTKLPSIAGVGVTTESGSDAQSNLGLDTNSSKNFSKSSS</sequence>
<keyword evidence="4" id="KW-0812">Transmembrane</keyword>
<proteinExistence type="predicted"/>
<feature type="compositionally biased region" description="Low complexity" evidence="3">
    <location>
        <begin position="216"/>
        <end position="226"/>
    </location>
</feature>
<evidence type="ECO:0000256" key="1">
    <source>
        <dbReference type="ARBA" id="ARBA00023157"/>
    </source>
</evidence>
<feature type="compositionally biased region" description="Acidic residues" evidence="3">
    <location>
        <begin position="403"/>
        <end position="426"/>
    </location>
</feature>
<dbReference type="PANTHER" id="PTHR47537">
    <property type="entry name" value="CUBILIN"/>
    <property type="match status" value="1"/>
</dbReference>
<feature type="compositionally biased region" description="Polar residues" evidence="3">
    <location>
        <begin position="541"/>
        <end position="556"/>
    </location>
</feature>
<dbReference type="InterPro" id="IPR053207">
    <property type="entry name" value="Non-NMDA_GluR_Accessory"/>
</dbReference>
<evidence type="ECO:0000256" key="4">
    <source>
        <dbReference type="SAM" id="Phobius"/>
    </source>
</evidence>
<accession>A0A8J2WJ88</accession>
<dbReference type="OrthoDB" id="6369184at2759"/>
<keyword evidence="4" id="KW-1133">Transmembrane helix</keyword>
<feature type="transmembrane region" description="Helical" evidence="4">
    <location>
        <begin position="20"/>
        <end position="41"/>
    </location>
</feature>
<organism evidence="6 7">
    <name type="scientific">Daphnia galeata</name>
    <dbReference type="NCBI Taxonomy" id="27404"/>
    <lineage>
        <taxon>Eukaryota</taxon>
        <taxon>Metazoa</taxon>
        <taxon>Ecdysozoa</taxon>
        <taxon>Arthropoda</taxon>
        <taxon>Crustacea</taxon>
        <taxon>Branchiopoda</taxon>
        <taxon>Diplostraca</taxon>
        <taxon>Cladocera</taxon>
        <taxon>Anomopoda</taxon>
        <taxon>Daphniidae</taxon>
        <taxon>Daphnia</taxon>
    </lineage>
</organism>
<keyword evidence="1" id="KW-1015">Disulfide bond</keyword>
<protein>
    <recommendedName>
        <fullName evidence="5">CUB domain-containing protein</fullName>
    </recommendedName>
</protein>
<evidence type="ECO:0000256" key="2">
    <source>
        <dbReference type="PROSITE-ProRule" id="PRU00059"/>
    </source>
</evidence>
<dbReference type="GO" id="GO:0005886">
    <property type="term" value="C:plasma membrane"/>
    <property type="evidence" value="ECO:0007669"/>
    <property type="project" value="TreeGrafter"/>
</dbReference>
<feature type="region of interest" description="Disordered" evidence="3">
    <location>
        <begin position="189"/>
        <end position="226"/>
    </location>
</feature>
<dbReference type="AlphaFoldDB" id="A0A8J2WJ88"/>
<feature type="region of interest" description="Disordered" evidence="3">
    <location>
        <begin position="400"/>
        <end position="567"/>
    </location>
</feature>
<reference evidence="6" key="1">
    <citation type="submission" date="2021-11" db="EMBL/GenBank/DDBJ databases">
        <authorList>
            <person name="Schell T."/>
        </authorList>
    </citation>
    <scope>NUCLEOTIDE SEQUENCE</scope>
    <source>
        <strain evidence="6">M5</strain>
    </source>
</reference>
<dbReference type="InterPro" id="IPR035914">
    <property type="entry name" value="Sperma_CUB_dom_sf"/>
</dbReference>
<comment type="caution">
    <text evidence="6">The sequence shown here is derived from an EMBL/GenBank/DDBJ whole genome shotgun (WGS) entry which is preliminary data.</text>
</comment>
<dbReference type="Gene3D" id="2.60.120.290">
    <property type="entry name" value="Spermadhesin, CUB domain"/>
    <property type="match status" value="2"/>
</dbReference>
<dbReference type="EMBL" id="CAKKLH010000223">
    <property type="protein sequence ID" value="CAH0106440.1"/>
    <property type="molecule type" value="Genomic_DNA"/>
</dbReference>
<evidence type="ECO:0000313" key="6">
    <source>
        <dbReference type="EMBL" id="CAH0106440.1"/>
    </source>
</evidence>